<name>A0A1H9XZZ8_9BACI</name>
<sequence length="444" mass="52527">MIAYLKEWQAYTESELMTILRLDIEQLAEFKRRMREMKILEQNEDSTYSFKFVGLLEYNNQFVFFIPKYITGIPDLYNQRQLIDLFLAYSKRENLLSSEKETLGNMEEESEFELFSVIDFLLTDYLENGLYTNEKTETIINGEGEIGWNKTIEEQDAFLIQETPIYFDLFTNESLNDETYIIRQIHQYVLSQCSSYMEQLVNIGLFDYPSVDFDIEIDELGSVDYLLYVIENEMQQQFYDHKLKVLRGLFYFLSKENGIEAEDSVQLFGTRTFHVVWEKVCSFVLGNQYDQYKERIPKPQWTGFVTEEMAETDTLIPDLIVDQPKIQSFFVMDVKYYNTSFSTSGKSVFHNPGIGDVSKQYLYEKALRSVLTLQGYNWYNIFLMPTEDEEGIFGKVELPFMSEFHPIYLQRLDAAKVFDYYIKSEIYPDDFYEGIQVVLRDKNG</sequence>
<accession>A0A1H9XZZ8</accession>
<dbReference type="Pfam" id="PF09563">
    <property type="entry name" value="RE_LlaJI"/>
    <property type="match status" value="1"/>
</dbReference>
<reference evidence="1 2" key="1">
    <citation type="submission" date="2016-10" db="EMBL/GenBank/DDBJ databases">
        <authorList>
            <person name="de Groot N.N."/>
        </authorList>
    </citation>
    <scope>NUCLEOTIDE SEQUENCE [LARGE SCALE GENOMIC DNA]</scope>
    <source>
        <strain evidence="1 2">IBRC-M 10780</strain>
    </source>
</reference>
<organism evidence="1 2">
    <name type="scientific">Oceanobacillus limi</name>
    <dbReference type="NCBI Taxonomy" id="930131"/>
    <lineage>
        <taxon>Bacteria</taxon>
        <taxon>Bacillati</taxon>
        <taxon>Bacillota</taxon>
        <taxon>Bacilli</taxon>
        <taxon>Bacillales</taxon>
        <taxon>Bacillaceae</taxon>
        <taxon>Oceanobacillus</taxon>
    </lineage>
</organism>
<dbReference type="RefSeq" id="WP_090865658.1">
    <property type="nucleotide sequence ID" value="NZ_FOHE01000001.1"/>
</dbReference>
<gene>
    <name evidence="1" type="ORF">SAMN05216389_10179</name>
</gene>
<keyword evidence="1" id="KW-0255">Endonuclease</keyword>
<dbReference type="Proteomes" id="UP000198618">
    <property type="component" value="Unassembled WGS sequence"/>
</dbReference>
<evidence type="ECO:0000313" key="2">
    <source>
        <dbReference type="Proteomes" id="UP000198618"/>
    </source>
</evidence>
<proteinExistence type="predicted"/>
<dbReference type="AlphaFoldDB" id="A0A1H9XZZ8"/>
<keyword evidence="2" id="KW-1185">Reference proteome</keyword>
<dbReference type="GO" id="GO:0004519">
    <property type="term" value="F:endonuclease activity"/>
    <property type="evidence" value="ECO:0007669"/>
    <property type="project" value="UniProtKB-KW"/>
</dbReference>
<dbReference type="InterPro" id="IPR018579">
    <property type="entry name" value="Restrct_endonuc_II_LlaJI"/>
</dbReference>
<keyword evidence="1" id="KW-0540">Nuclease</keyword>
<dbReference type="EMBL" id="FOHE01000001">
    <property type="protein sequence ID" value="SES62038.1"/>
    <property type="molecule type" value="Genomic_DNA"/>
</dbReference>
<dbReference type="OrthoDB" id="9811025at2"/>
<dbReference type="STRING" id="930131.SAMN05216389_10179"/>
<protein>
    <submittedName>
        <fullName evidence="1">LlaJI restriction endonuclease</fullName>
    </submittedName>
</protein>
<evidence type="ECO:0000313" key="1">
    <source>
        <dbReference type="EMBL" id="SES62038.1"/>
    </source>
</evidence>
<keyword evidence="1" id="KW-0378">Hydrolase</keyword>